<name>A0A0C3Q7M0_9AGAM</name>
<dbReference type="AlphaFoldDB" id="A0A0C3Q7M0"/>
<reference evidence="2" key="2">
    <citation type="submission" date="2015-01" db="EMBL/GenBank/DDBJ databases">
        <title>Evolutionary Origins and Diversification of the Mycorrhizal Mutualists.</title>
        <authorList>
            <consortium name="DOE Joint Genome Institute"/>
            <consortium name="Mycorrhizal Genomics Consortium"/>
            <person name="Kohler A."/>
            <person name="Kuo A."/>
            <person name="Nagy L.G."/>
            <person name="Floudas D."/>
            <person name="Copeland A."/>
            <person name="Barry K.W."/>
            <person name="Cichocki N."/>
            <person name="Veneault-Fourrey C."/>
            <person name="LaButti K."/>
            <person name="Lindquist E.A."/>
            <person name="Lipzen A."/>
            <person name="Lundell T."/>
            <person name="Morin E."/>
            <person name="Murat C."/>
            <person name="Riley R."/>
            <person name="Ohm R."/>
            <person name="Sun H."/>
            <person name="Tunlid A."/>
            <person name="Henrissat B."/>
            <person name="Grigoriev I.V."/>
            <person name="Hibbett D.S."/>
            <person name="Martin F."/>
        </authorList>
    </citation>
    <scope>NUCLEOTIDE SEQUENCE [LARGE SCALE GENOMIC DNA]</scope>
    <source>
        <strain evidence="2">MUT 4182</strain>
    </source>
</reference>
<reference evidence="1 2" key="1">
    <citation type="submission" date="2014-04" db="EMBL/GenBank/DDBJ databases">
        <authorList>
            <consortium name="DOE Joint Genome Institute"/>
            <person name="Kuo A."/>
            <person name="Girlanda M."/>
            <person name="Perotto S."/>
            <person name="Kohler A."/>
            <person name="Nagy L.G."/>
            <person name="Floudas D."/>
            <person name="Copeland A."/>
            <person name="Barry K.W."/>
            <person name="Cichocki N."/>
            <person name="Veneault-Fourrey C."/>
            <person name="LaButti K."/>
            <person name="Lindquist E.A."/>
            <person name="Lipzen A."/>
            <person name="Lundell T."/>
            <person name="Morin E."/>
            <person name="Murat C."/>
            <person name="Sun H."/>
            <person name="Tunlid A."/>
            <person name="Henrissat B."/>
            <person name="Grigoriev I.V."/>
            <person name="Hibbett D.S."/>
            <person name="Martin F."/>
            <person name="Nordberg H.P."/>
            <person name="Cantor M.N."/>
            <person name="Hua S.X."/>
        </authorList>
    </citation>
    <scope>NUCLEOTIDE SEQUENCE [LARGE SCALE GENOMIC DNA]</scope>
    <source>
        <strain evidence="1 2">MUT 4182</strain>
    </source>
</reference>
<proteinExistence type="predicted"/>
<evidence type="ECO:0000313" key="1">
    <source>
        <dbReference type="EMBL" id="KIO20066.1"/>
    </source>
</evidence>
<accession>A0A0C3Q7M0</accession>
<gene>
    <name evidence="1" type="ORF">M407DRAFT_30263</name>
</gene>
<organism evidence="1 2">
    <name type="scientific">Tulasnella calospora MUT 4182</name>
    <dbReference type="NCBI Taxonomy" id="1051891"/>
    <lineage>
        <taxon>Eukaryota</taxon>
        <taxon>Fungi</taxon>
        <taxon>Dikarya</taxon>
        <taxon>Basidiomycota</taxon>
        <taxon>Agaricomycotina</taxon>
        <taxon>Agaricomycetes</taxon>
        <taxon>Cantharellales</taxon>
        <taxon>Tulasnellaceae</taxon>
        <taxon>Tulasnella</taxon>
    </lineage>
</organism>
<keyword evidence="2" id="KW-1185">Reference proteome</keyword>
<dbReference type="Proteomes" id="UP000054248">
    <property type="component" value="Unassembled WGS sequence"/>
</dbReference>
<protein>
    <submittedName>
        <fullName evidence="1">Uncharacterized protein</fullName>
    </submittedName>
</protein>
<dbReference type="HOGENOM" id="CLU_1876965_0_0_1"/>
<dbReference type="EMBL" id="KN823189">
    <property type="protein sequence ID" value="KIO20066.1"/>
    <property type="molecule type" value="Genomic_DNA"/>
</dbReference>
<sequence length="136" mass="14752">MFPRLAQSTHATPSTPFSETRIYRLALCVDSFWGWKEIAAGAWHSGSSRYALLHGLRPKDPGGECPSTLSRLSGRRCVSAATGGWKRELSSDISLDAKPSAVLKRRRGPTGSSRFLGYMGPEVGVVHLLVVVPDVD</sequence>
<evidence type="ECO:0000313" key="2">
    <source>
        <dbReference type="Proteomes" id="UP000054248"/>
    </source>
</evidence>